<accession>A0ABR5DPX8</accession>
<comment type="caution">
    <text evidence="1">The sequence shown here is derived from an EMBL/GenBank/DDBJ whole genome shotgun (WGS) entry which is preliminary data.</text>
</comment>
<dbReference type="Proteomes" id="UP000035491">
    <property type="component" value="Unassembled WGS sequence"/>
</dbReference>
<organism evidence="1 2">
    <name type="scientific">Rickettsia parkeri str. Tate's Hell</name>
    <dbReference type="NCBI Taxonomy" id="1359189"/>
    <lineage>
        <taxon>Bacteria</taxon>
        <taxon>Pseudomonadati</taxon>
        <taxon>Pseudomonadota</taxon>
        <taxon>Alphaproteobacteria</taxon>
        <taxon>Rickettsiales</taxon>
        <taxon>Rickettsiaceae</taxon>
        <taxon>Rickettsieae</taxon>
        <taxon>Rickettsia</taxon>
        <taxon>spotted fever group</taxon>
    </lineage>
</organism>
<sequence>MICYFEIFLSENYKIFEGIVNPISKKSYNFRLKISQNNKSIRNLHRT</sequence>
<dbReference type="EMBL" id="LAOO01000001">
    <property type="protein sequence ID" value="KJW00794.1"/>
    <property type="molecule type" value="Genomic_DNA"/>
</dbReference>
<gene>
    <name evidence="1" type="ORF">RPATATE_0226</name>
</gene>
<keyword evidence="2" id="KW-1185">Reference proteome</keyword>
<evidence type="ECO:0000313" key="2">
    <source>
        <dbReference type="Proteomes" id="UP000035491"/>
    </source>
</evidence>
<evidence type="ECO:0000313" key="1">
    <source>
        <dbReference type="EMBL" id="KJW00794.1"/>
    </source>
</evidence>
<name>A0ABR5DPX8_RICPA</name>
<proteinExistence type="predicted"/>
<reference evidence="1 2" key="1">
    <citation type="submission" date="2015-02" db="EMBL/GenBank/DDBJ databases">
        <title>Genome Sequencing of Rickettsiales.</title>
        <authorList>
            <person name="Daugherty S.C."/>
            <person name="Su Q."/>
            <person name="Abolude K."/>
            <person name="Beier-Sexton M."/>
            <person name="Carlyon J.A."/>
            <person name="Carter R."/>
            <person name="Day N.P."/>
            <person name="Dumler S.J."/>
            <person name="Dyachenko V."/>
            <person name="Godinez A."/>
            <person name="Kurtti T.J."/>
            <person name="Lichay M."/>
            <person name="Mullins K.E."/>
            <person name="Ott S."/>
            <person name="Pappas-Brown V."/>
            <person name="Paris D.H."/>
            <person name="Patel P."/>
            <person name="Richards A.L."/>
            <person name="Sadzewicz L."/>
            <person name="Sears K."/>
            <person name="Seidman D."/>
            <person name="Sengamalay N."/>
            <person name="Stenos J."/>
            <person name="Tallon L.J."/>
            <person name="Vincent G."/>
            <person name="Fraser C.M."/>
            <person name="Munderloh U."/>
            <person name="Dunning-Hotopp J.C."/>
        </authorList>
    </citation>
    <scope>NUCLEOTIDE SEQUENCE [LARGE SCALE GENOMIC DNA]</scope>
    <source>
        <strain evidence="1 2">Tate's Hell</strain>
    </source>
</reference>
<protein>
    <submittedName>
        <fullName evidence="1">Uncharacterized protein</fullName>
    </submittedName>
</protein>